<dbReference type="Pfam" id="PF11975">
    <property type="entry name" value="Glyco_hydro_4C"/>
    <property type="match status" value="1"/>
</dbReference>
<dbReference type="PANTHER" id="PTHR32092">
    <property type="entry name" value="6-PHOSPHO-BETA-GLUCOSIDASE-RELATED"/>
    <property type="match status" value="1"/>
</dbReference>
<keyword evidence="6 10" id="KW-0464">Manganese</keyword>
<comment type="caution">
    <text evidence="14">The sequence shown here is derived from an EMBL/GenBank/DDBJ whole genome shotgun (WGS) entry which is preliminary data.</text>
</comment>
<evidence type="ECO:0000313" key="14">
    <source>
        <dbReference type="EMBL" id="KPV43937.1"/>
    </source>
</evidence>
<evidence type="ECO:0000256" key="2">
    <source>
        <dbReference type="ARBA" id="ARBA00010141"/>
    </source>
</evidence>
<dbReference type="PATRIC" id="fig|471514.4.peg.458"/>
<evidence type="ECO:0000256" key="4">
    <source>
        <dbReference type="ARBA" id="ARBA00022801"/>
    </source>
</evidence>
<dbReference type="InterPro" id="IPR036291">
    <property type="entry name" value="NAD(P)-bd_dom_sf"/>
</dbReference>
<evidence type="ECO:0000256" key="1">
    <source>
        <dbReference type="ARBA" id="ARBA00001936"/>
    </source>
</evidence>
<feature type="domain" description="Glycosyl hydrolase family 4 C-terminal" evidence="13">
    <location>
        <begin position="196"/>
        <end position="407"/>
    </location>
</feature>
<dbReference type="InterPro" id="IPR053715">
    <property type="entry name" value="GH4_Enzyme_sf"/>
</dbReference>
<dbReference type="Pfam" id="PF02056">
    <property type="entry name" value="Glyco_hydro_4"/>
    <property type="match status" value="1"/>
</dbReference>
<keyword evidence="10" id="KW-0170">Cobalt</keyword>
<evidence type="ECO:0000256" key="10">
    <source>
        <dbReference type="PIRSR" id="PIRSR601088-3"/>
    </source>
</evidence>
<reference evidence="14 15" key="1">
    <citation type="submission" date="2015-09" db="EMBL/GenBank/DDBJ databases">
        <title>Draft genome sequence of Alicyclobacillus ferrooxydans DSM 22381.</title>
        <authorList>
            <person name="Hemp J."/>
        </authorList>
    </citation>
    <scope>NUCLEOTIDE SEQUENCE [LARGE SCALE GENOMIC DNA]</scope>
    <source>
        <strain evidence="14 15">TC-34</strain>
    </source>
</reference>
<comment type="similarity">
    <text evidence="2 12">Belongs to the glycosyl hydrolase 4 family.</text>
</comment>
<name>A0A0P9CVY8_9BACL</name>
<keyword evidence="4 12" id="KW-0378">Hydrolase</keyword>
<sequence>MKNIKVVLIGAASASFGIGALRDAVQCKELHGSTLVLVDLDQQRLAEIVQLANRMNEESGAGLRIESTNDRRLALPEADFVITSVAVRRDELWRIDWEIPRRYGIRQVLGENGGPGGLSHALRNIPIILDICRDMERLCPNAYLINFTNPESRIIMAINRYTNIKAVGLCHGVFMGRERLAQMIGMDSKDVDVKAAGVNHLLWILDIRDKRTGDNLYPAVRAAEKKLPEGDKGPWGADPLSRRLFNHFGYWPSPTDDHIGEYLQYAWELTGLHGYDFNAADAFRRTRDQQITSWIHEGAPLGDLLTKPSGEIAFDIIRAISENRNEYVLAVNIPNRGSISNLPHDAVVEVPALVSGYGIQGLTMGDLPKGIAALCQSQVAVQELVVKAAVEGDRQAAMQALLIDPVVDSISAAEQLLDELLIVHQSHLRQF</sequence>
<dbReference type="GO" id="GO:0004553">
    <property type="term" value="F:hydrolase activity, hydrolyzing O-glycosyl compounds"/>
    <property type="evidence" value="ECO:0007669"/>
    <property type="project" value="InterPro"/>
</dbReference>
<feature type="binding site" evidence="10">
    <location>
        <position position="200"/>
    </location>
    <ligand>
        <name>Mn(2+)</name>
        <dbReference type="ChEBI" id="CHEBI:29035"/>
    </ligand>
</feature>
<evidence type="ECO:0000256" key="8">
    <source>
        <dbReference type="ARBA" id="ARBA00023295"/>
    </source>
</evidence>
<keyword evidence="10" id="KW-0533">Nickel</keyword>
<protein>
    <recommendedName>
        <fullName evidence="13">Glycosyl hydrolase family 4 C-terminal domain-containing protein</fullName>
    </recommendedName>
</protein>
<dbReference type="GO" id="GO:0046872">
    <property type="term" value="F:metal ion binding"/>
    <property type="evidence" value="ECO:0007669"/>
    <property type="project" value="UniProtKB-KW"/>
</dbReference>
<feature type="binding site" evidence="10">
    <location>
        <position position="170"/>
    </location>
    <ligand>
        <name>Mn(2+)</name>
        <dbReference type="ChEBI" id="CHEBI:29035"/>
    </ligand>
</feature>
<proteinExistence type="inferred from homology"/>
<dbReference type="PANTHER" id="PTHR32092:SF6">
    <property type="entry name" value="ALPHA-GALACTOSIDASE"/>
    <property type="match status" value="1"/>
</dbReference>
<dbReference type="Proteomes" id="UP000050482">
    <property type="component" value="Unassembled WGS sequence"/>
</dbReference>
<evidence type="ECO:0000256" key="3">
    <source>
        <dbReference type="ARBA" id="ARBA00022723"/>
    </source>
</evidence>
<keyword evidence="5 12" id="KW-0520">NAD</keyword>
<feature type="binding site" evidence="9">
    <location>
        <position position="149"/>
    </location>
    <ligand>
        <name>substrate</name>
    </ligand>
</feature>
<comment type="cofactor">
    <cofactor evidence="12">
        <name>NAD(+)</name>
        <dbReference type="ChEBI" id="CHEBI:57540"/>
    </cofactor>
    <text evidence="12">Binds 1 NAD(+) per subunit.</text>
</comment>
<evidence type="ECO:0000256" key="12">
    <source>
        <dbReference type="RuleBase" id="RU361152"/>
    </source>
</evidence>
<keyword evidence="3 10" id="KW-0479">Metal-binding</keyword>
<evidence type="ECO:0000259" key="13">
    <source>
        <dbReference type="Pfam" id="PF11975"/>
    </source>
</evidence>
<dbReference type="SUPFAM" id="SSF56327">
    <property type="entry name" value="LDH C-terminal domain-like"/>
    <property type="match status" value="1"/>
</dbReference>
<dbReference type="GO" id="GO:0005975">
    <property type="term" value="P:carbohydrate metabolic process"/>
    <property type="evidence" value="ECO:0007669"/>
    <property type="project" value="InterPro"/>
</dbReference>
<dbReference type="Gene3D" id="3.90.1820.10">
    <property type="entry name" value="AglA-like glucosidase"/>
    <property type="match status" value="1"/>
</dbReference>
<keyword evidence="7" id="KW-0119">Carbohydrate metabolism</keyword>
<feature type="site" description="Increases basicity of active site Tyr" evidence="11">
    <location>
        <position position="111"/>
    </location>
</feature>
<dbReference type="STRING" id="471514.AN477_09425"/>
<dbReference type="OrthoDB" id="9808275at2"/>
<evidence type="ECO:0000256" key="6">
    <source>
        <dbReference type="ARBA" id="ARBA00023211"/>
    </source>
</evidence>
<dbReference type="PRINTS" id="PR00732">
    <property type="entry name" value="GLHYDRLASE4"/>
</dbReference>
<dbReference type="InterPro" id="IPR001088">
    <property type="entry name" value="Glyco_hydro_4"/>
</dbReference>
<dbReference type="GO" id="GO:0016616">
    <property type="term" value="F:oxidoreductase activity, acting on the CH-OH group of donors, NAD or NADP as acceptor"/>
    <property type="evidence" value="ECO:0007669"/>
    <property type="project" value="InterPro"/>
</dbReference>
<dbReference type="InterPro" id="IPR015955">
    <property type="entry name" value="Lactate_DH/Glyco_Ohase_4_C"/>
</dbReference>
<accession>A0A0P9CVY8</accession>
<evidence type="ECO:0000256" key="7">
    <source>
        <dbReference type="ARBA" id="ARBA00023277"/>
    </source>
</evidence>
<dbReference type="InterPro" id="IPR022616">
    <property type="entry name" value="Glyco_hydro_4_C"/>
</dbReference>
<organism evidence="14 15">
    <name type="scientific">Alicyclobacillus ferrooxydans</name>
    <dbReference type="NCBI Taxonomy" id="471514"/>
    <lineage>
        <taxon>Bacteria</taxon>
        <taxon>Bacillati</taxon>
        <taxon>Bacillota</taxon>
        <taxon>Bacilli</taxon>
        <taxon>Bacillales</taxon>
        <taxon>Alicyclobacillaceae</taxon>
        <taxon>Alicyclobacillus</taxon>
    </lineage>
</organism>
<comment type="cofactor">
    <cofactor evidence="1">
        <name>Mn(2+)</name>
        <dbReference type="ChEBI" id="CHEBI:29035"/>
    </cofactor>
</comment>
<dbReference type="EMBL" id="LJCO01000042">
    <property type="protein sequence ID" value="KPV43937.1"/>
    <property type="molecule type" value="Genomic_DNA"/>
</dbReference>
<keyword evidence="15" id="KW-1185">Reference proteome</keyword>
<evidence type="ECO:0000256" key="11">
    <source>
        <dbReference type="PIRSR" id="PIRSR601088-4"/>
    </source>
</evidence>
<evidence type="ECO:0000256" key="9">
    <source>
        <dbReference type="PIRSR" id="PIRSR601088-2"/>
    </source>
</evidence>
<dbReference type="SUPFAM" id="SSF51735">
    <property type="entry name" value="NAD(P)-binding Rossmann-fold domains"/>
    <property type="match status" value="1"/>
</dbReference>
<dbReference type="AlphaFoldDB" id="A0A0P9CVY8"/>
<gene>
    <name evidence="14" type="ORF">AN477_09425</name>
</gene>
<dbReference type="RefSeq" id="WP_054968904.1">
    <property type="nucleotide sequence ID" value="NZ_LJCO01000042.1"/>
</dbReference>
<keyword evidence="8 12" id="KW-0326">Glycosidase</keyword>
<keyword evidence="10" id="KW-0408">Iron</keyword>
<evidence type="ECO:0000313" key="15">
    <source>
        <dbReference type="Proteomes" id="UP000050482"/>
    </source>
</evidence>
<evidence type="ECO:0000256" key="5">
    <source>
        <dbReference type="ARBA" id="ARBA00023027"/>
    </source>
</evidence>